<dbReference type="EMBL" id="JAULSX010000003">
    <property type="protein sequence ID" value="KAK3494538.1"/>
    <property type="molecule type" value="Genomic_DNA"/>
</dbReference>
<feature type="compositionally biased region" description="Acidic residues" evidence="1">
    <location>
        <begin position="355"/>
        <end position="366"/>
    </location>
</feature>
<protein>
    <submittedName>
        <fullName evidence="2">Uncharacterized protein</fullName>
    </submittedName>
</protein>
<dbReference type="GeneID" id="87877320"/>
<dbReference type="RefSeq" id="XP_062693967.1">
    <property type="nucleotide sequence ID" value="XM_062839698.1"/>
</dbReference>
<evidence type="ECO:0000313" key="2">
    <source>
        <dbReference type="EMBL" id="KAK3494538.1"/>
    </source>
</evidence>
<organism evidence="2 3">
    <name type="scientific">Neurospora hispaniola</name>
    <dbReference type="NCBI Taxonomy" id="588809"/>
    <lineage>
        <taxon>Eukaryota</taxon>
        <taxon>Fungi</taxon>
        <taxon>Dikarya</taxon>
        <taxon>Ascomycota</taxon>
        <taxon>Pezizomycotina</taxon>
        <taxon>Sordariomycetes</taxon>
        <taxon>Sordariomycetidae</taxon>
        <taxon>Sordariales</taxon>
        <taxon>Sordariaceae</taxon>
        <taxon>Neurospora</taxon>
    </lineage>
</organism>
<sequence length="381" mass="43096">MNPLKTPFVPKKACSQEQADPQEYFKLKKQVSPQATNPGKKNDNKNNQRVAEWKQYVDWLVDLALKLTWDICFDGTQVVFKEPETLTVFREELSLNPAEEGLLRAMRAGKFRTLSALKLRGPKSKEADRLATKISPMDYRLKREQDAKKLKKFIRYRHILHAPKGSSTLSACIPSHPWPEFSQPLTCLYCNLTTDHVNIHQFLPTINIPCPKSPEVRIMHDQDLCPYHDYYLLSGCSLGYHELLALSVFQQWGISFGTECGRGPGSREVLLPDRHFDEKRSHFRYFIDRMREEVVEKRGHLVTTEADLKLGTFLGEGTGSGYVFETCVGEEGRKNLGAIGDGRPVVKGKETGKEEENDEEDEEAMEEVGPAGEGAPLTAPG</sequence>
<gene>
    <name evidence="2" type="ORF">B0T23DRAFT_419245</name>
</gene>
<proteinExistence type="predicted"/>
<keyword evidence="3" id="KW-1185">Reference proteome</keyword>
<dbReference type="Proteomes" id="UP001285908">
    <property type="component" value="Unassembled WGS sequence"/>
</dbReference>
<evidence type="ECO:0000256" key="1">
    <source>
        <dbReference type="SAM" id="MobiDB-lite"/>
    </source>
</evidence>
<name>A0AAJ0I9N1_9PEZI</name>
<reference evidence="2 3" key="1">
    <citation type="journal article" date="2023" name="Mol. Phylogenet. Evol.">
        <title>Genome-scale phylogeny and comparative genomics of the fungal order Sordariales.</title>
        <authorList>
            <person name="Hensen N."/>
            <person name="Bonometti L."/>
            <person name="Westerberg I."/>
            <person name="Brannstrom I.O."/>
            <person name="Guillou S."/>
            <person name="Cros-Aarteil S."/>
            <person name="Calhoun S."/>
            <person name="Haridas S."/>
            <person name="Kuo A."/>
            <person name="Mondo S."/>
            <person name="Pangilinan J."/>
            <person name="Riley R."/>
            <person name="LaButti K."/>
            <person name="Andreopoulos B."/>
            <person name="Lipzen A."/>
            <person name="Chen C."/>
            <person name="Yan M."/>
            <person name="Daum C."/>
            <person name="Ng V."/>
            <person name="Clum A."/>
            <person name="Steindorff A."/>
            <person name="Ohm R.A."/>
            <person name="Martin F."/>
            <person name="Silar P."/>
            <person name="Natvig D.O."/>
            <person name="Lalanne C."/>
            <person name="Gautier V."/>
            <person name="Ament-Velasquez S.L."/>
            <person name="Kruys A."/>
            <person name="Hutchinson M.I."/>
            <person name="Powell A.J."/>
            <person name="Barry K."/>
            <person name="Miller A.N."/>
            <person name="Grigoriev I.V."/>
            <person name="Debuchy R."/>
            <person name="Gladieux P."/>
            <person name="Hiltunen Thoren M."/>
            <person name="Johannesson H."/>
        </authorList>
    </citation>
    <scope>NUCLEOTIDE SEQUENCE [LARGE SCALE GENOMIC DNA]</scope>
    <source>
        <strain evidence="2 3">FGSC 10403</strain>
    </source>
</reference>
<feature type="region of interest" description="Disordered" evidence="1">
    <location>
        <begin position="338"/>
        <end position="381"/>
    </location>
</feature>
<comment type="caution">
    <text evidence="2">The sequence shown here is derived from an EMBL/GenBank/DDBJ whole genome shotgun (WGS) entry which is preliminary data.</text>
</comment>
<accession>A0AAJ0I9N1</accession>
<evidence type="ECO:0000313" key="3">
    <source>
        <dbReference type="Proteomes" id="UP001285908"/>
    </source>
</evidence>
<dbReference type="AlphaFoldDB" id="A0AAJ0I9N1"/>